<feature type="non-terminal residue" evidence="1">
    <location>
        <position position="61"/>
    </location>
</feature>
<comment type="caution">
    <text evidence="1">The sequence shown here is derived from an EMBL/GenBank/DDBJ whole genome shotgun (WGS) entry which is preliminary data.</text>
</comment>
<gene>
    <name evidence="1" type="ORF">ETD86_53115</name>
</gene>
<organism evidence="1 2">
    <name type="scientific">Nonomuraea turkmeniaca</name>
    <dbReference type="NCBI Taxonomy" id="103838"/>
    <lineage>
        <taxon>Bacteria</taxon>
        <taxon>Bacillati</taxon>
        <taxon>Actinomycetota</taxon>
        <taxon>Actinomycetes</taxon>
        <taxon>Streptosporangiales</taxon>
        <taxon>Streptosporangiaceae</taxon>
        <taxon>Nonomuraea</taxon>
    </lineage>
</organism>
<sequence>MPRTTTTAEPGDQASLFVVAPDSTSAVVSGVCYAAADPTASDAALAGDGYGWLAAALPAPS</sequence>
<protein>
    <submittedName>
        <fullName evidence="1">Uncharacterized protein</fullName>
    </submittedName>
</protein>
<dbReference type="RefSeq" id="WP_138674191.1">
    <property type="nucleotide sequence ID" value="NZ_VCKY01000436.1"/>
</dbReference>
<dbReference type="EMBL" id="VCKY01000436">
    <property type="protein sequence ID" value="TMR05557.1"/>
    <property type="molecule type" value="Genomic_DNA"/>
</dbReference>
<dbReference type="AlphaFoldDB" id="A0A5S4EUL1"/>
<keyword evidence="2" id="KW-1185">Reference proteome</keyword>
<reference evidence="1 2" key="1">
    <citation type="submission" date="2019-05" db="EMBL/GenBank/DDBJ databases">
        <title>Draft genome sequence of Nonomuraea turkmeniaca DSM 43926.</title>
        <authorList>
            <person name="Saricaoglu S."/>
            <person name="Isik K."/>
        </authorList>
    </citation>
    <scope>NUCLEOTIDE SEQUENCE [LARGE SCALE GENOMIC DNA]</scope>
    <source>
        <strain evidence="1 2">DSM 43926</strain>
    </source>
</reference>
<evidence type="ECO:0000313" key="2">
    <source>
        <dbReference type="Proteomes" id="UP000309128"/>
    </source>
</evidence>
<dbReference type="OrthoDB" id="9981641at2"/>
<dbReference type="Proteomes" id="UP000309128">
    <property type="component" value="Unassembled WGS sequence"/>
</dbReference>
<accession>A0A5S4EUL1</accession>
<proteinExistence type="predicted"/>
<name>A0A5S4EUL1_9ACTN</name>
<evidence type="ECO:0000313" key="1">
    <source>
        <dbReference type="EMBL" id="TMR05557.1"/>
    </source>
</evidence>